<name>A0ABW9U6R0_9BACL</name>
<evidence type="ECO:0000256" key="1">
    <source>
        <dbReference type="SAM" id="SignalP"/>
    </source>
</evidence>
<gene>
    <name evidence="2" type="ORF">GON05_02425</name>
</gene>
<sequence>MTKRITSFLLAIFTILTLFSGISSANSTQDDIKARTIRSYPGTTVTIMKGDILVTNNTSSSGLTGHAGIVINDSGDVASIAGYGYHPAIQSIGVWYSNNPNTKVVRYYSSLSAALAGDWAANYVYTHPTTPYGLINTLGNQNEVYCSKIPWMSYYYGANVAIDGKSPMASTIYGPYLFLAASGFNVVSISGTW</sequence>
<keyword evidence="3" id="KW-1185">Reference proteome</keyword>
<comment type="caution">
    <text evidence="2">The sequence shown here is derived from an EMBL/GenBank/DDBJ whole genome shotgun (WGS) entry which is preliminary data.</text>
</comment>
<reference evidence="2 3" key="1">
    <citation type="submission" date="2019-12" db="EMBL/GenBank/DDBJ databases">
        <authorList>
            <person name="Huq M.A."/>
        </authorList>
    </citation>
    <scope>NUCLEOTIDE SEQUENCE [LARGE SCALE GENOMIC DNA]</scope>
    <source>
        <strain evidence="2 3">MAH-34</strain>
    </source>
</reference>
<feature type="chain" id="PRO_5045106220" evidence="1">
    <location>
        <begin position="26"/>
        <end position="193"/>
    </location>
</feature>
<accession>A0ABW9U6R0</accession>
<evidence type="ECO:0000313" key="2">
    <source>
        <dbReference type="EMBL" id="MVQ33495.1"/>
    </source>
</evidence>
<protein>
    <submittedName>
        <fullName evidence="2">Uncharacterized protein</fullName>
    </submittedName>
</protein>
<keyword evidence="1" id="KW-0732">Signal</keyword>
<proteinExistence type="predicted"/>
<dbReference type="Gene3D" id="3.90.1720.10">
    <property type="entry name" value="endopeptidase domain like (from Nostoc punctiforme)"/>
    <property type="match status" value="1"/>
</dbReference>
<feature type="signal peptide" evidence="1">
    <location>
        <begin position="1"/>
        <end position="25"/>
    </location>
</feature>
<dbReference type="InterPro" id="IPR038765">
    <property type="entry name" value="Papain-like_cys_pep_sf"/>
</dbReference>
<evidence type="ECO:0000313" key="3">
    <source>
        <dbReference type="Proteomes" id="UP000467637"/>
    </source>
</evidence>
<organism evidence="2 3">
    <name type="scientific">Paenibacillus anseongense</name>
    <dbReference type="NCBI Taxonomy" id="2682845"/>
    <lineage>
        <taxon>Bacteria</taxon>
        <taxon>Bacillati</taxon>
        <taxon>Bacillota</taxon>
        <taxon>Bacilli</taxon>
        <taxon>Bacillales</taxon>
        <taxon>Paenibacillaceae</taxon>
        <taxon>Paenibacillus</taxon>
    </lineage>
</organism>
<dbReference type="Proteomes" id="UP000467637">
    <property type="component" value="Unassembled WGS sequence"/>
</dbReference>
<dbReference type="RefSeq" id="WP_157317656.1">
    <property type="nucleotide sequence ID" value="NZ_WSEM01000004.1"/>
</dbReference>
<dbReference type="SUPFAM" id="SSF54001">
    <property type="entry name" value="Cysteine proteinases"/>
    <property type="match status" value="1"/>
</dbReference>
<dbReference type="EMBL" id="WSEM01000004">
    <property type="protein sequence ID" value="MVQ33495.1"/>
    <property type="molecule type" value="Genomic_DNA"/>
</dbReference>